<proteinExistence type="predicted"/>
<dbReference type="AlphaFoldDB" id="A0A1Y1IAT2"/>
<reference evidence="2 3" key="1">
    <citation type="journal article" date="2014" name="Nat. Commun.">
        <title>Klebsormidium flaccidum genome reveals primary factors for plant terrestrial adaptation.</title>
        <authorList>
            <person name="Hori K."/>
            <person name="Maruyama F."/>
            <person name="Fujisawa T."/>
            <person name="Togashi T."/>
            <person name="Yamamoto N."/>
            <person name="Seo M."/>
            <person name="Sato S."/>
            <person name="Yamada T."/>
            <person name="Mori H."/>
            <person name="Tajima N."/>
            <person name="Moriyama T."/>
            <person name="Ikeuchi M."/>
            <person name="Watanabe M."/>
            <person name="Wada H."/>
            <person name="Kobayashi K."/>
            <person name="Saito M."/>
            <person name="Masuda T."/>
            <person name="Sasaki-Sekimoto Y."/>
            <person name="Mashiguchi K."/>
            <person name="Awai K."/>
            <person name="Shimojima M."/>
            <person name="Masuda S."/>
            <person name="Iwai M."/>
            <person name="Nobusawa T."/>
            <person name="Narise T."/>
            <person name="Kondo S."/>
            <person name="Saito H."/>
            <person name="Sato R."/>
            <person name="Murakawa M."/>
            <person name="Ihara Y."/>
            <person name="Oshima-Yamada Y."/>
            <person name="Ohtaka K."/>
            <person name="Satoh M."/>
            <person name="Sonobe K."/>
            <person name="Ishii M."/>
            <person name="Ohtani R."/>
            <person name="Kanamori-Sato M."/>
            <person name="Honoki R."/>
            <person name="Miyazaki D."/>
            <person name="Mochizuki H."/>
            <person name="Umetsu J."/>
            <person name="Higashi K."/>
            <person name="Shibata D."/>
            <person name="Kamiya Y."/>
            <person name="Sato N."/>
            <person name="Nakamura Y."/>
            <person name="Tabata S."/>
            <person name="Ida S."/>
            <person name="Kurokawa K."/>
            <person name="Ohta H."/>
        </authorList>
    </citation>
    <scope>NUCLEOTIDE SEQUENCE [LARGE SCALE GENOMIC DNA]</scope>
    <source>
        <strain evidence="2 3">NIES-2285</strain>
    </source>
</reference>
<feature type="transmembrane region" description="Helical" evidence="1">
    <location>
        <begin position="36"/>
        <end position="56"/>
    </location>
</feature>
<keyword evidence="3" id="KW-1185">Reference proteome</keyword>
<keyword evidence="1" id="KW-0472">Membrane</keyword>
<evidence type="ECO:0000313" key="2">
    <source>
        <dbReference type="EMBL" id="GAQ86231.1"/>
    </source>
</evidence>
<accession>A0A1Y1IAT2</accession>
<evidence type="ECO:0000256" key="1">
    <source>
        <dbReference type="SAM" id="Phobius"/>
    </source>
</evidence>
<gene>
    <name evidence="2" type="ORF">KFL_002770080</name>
</gene>
<dbReference type="EMBL" id="DF237226">
    <property type="protein sequence ID" value="GAQ86231.1"/>
    <property type="molecule type" value="Genomic_DNA"/>
</dbReference>
<protein>
    <submittedName>
        <fullName evidence="2">Uncharacterized protein</fullName>
    </submittedName>
</protein>
<organism evidence="2 3">
    <name type="scientific">Klebsormidium nitens</name>
    <name type="common">Green alga</name>
    <name type="synonym">Ulothrix nitens</name>
    <dbReference type="NCBI Taxonomy" id="105231"/>
    <lineage>
        <taxon>Eukaryota</taxon>
        <taxon>Viridiplantae</taxon>
        <taxon>Streptophyta</taxon>
        <taxon>Klebsormidiophyceae</taxon>
        <taxon>Klebsormidiales</taxon>
        <taxon>Klebsormidiaceae</taxon>
        <taxon>Klebsormidium</taxon>
    </lineage>
</organism>
<keyword evidence="1" id="KW-0812">Transmembrane</keyword>
<evidence type="ECO:0000313" key="3">
    <source>
        <dbReference type="Proteomes" id="UP000054558"/>
    </source>
</evidence>
<keyword evidence="1" id="KW-1133">Transmembrane helix</keyword>
<feature type="transmembrane region" description="Helical" evidence="1">
    <location>
        <begin position="62"/>
        <end position="84"/>
    </location>
</feature>
<sequence length="112" mass="11909">MAQKLGKFRGYVSRARTVELENLRARLRSKVLKQGAAAGILSITLVGTVAGLIVVITSGAAVPLIISTSTPIAVKFAVILKNVLGAGRALRRIQIIEEELARRNSHASHLTA</sequence>
<name>A0A1Y1IAT2_KLENI</name>
<dbReference type="Proteomes" id="UP000054558">
    <property type="component" value="Unassembled WGS sequence"/>
</dbReference>